<sequence>MGRRNHLHDQMRWRAVGMLQAGARQLAAARELNVHHSVIHRLRNHYQIDQNASRRLGYGRRRITTSADDSYLLQCTRRRRTLTAGVAAPCCCRKAHIPPNCVVQTACRRTVRTTACCAFVPAHVRARLFGLVNIAVEHQSNGATYSLRMSLDLISRTIPEGQ</sequence>
<dbReference type="AlphaFoldDB" id="A0A4Y2NSQ0"/>
<proteinExistence type="predicted"/>
<dbReference type="Proteomes" id="UP000499080">
    <property type="component" value="Unassembled WGS sequence"/>
</dbReference>
<dbReference type="EMBL" id="BGPR01009704">
    <property type="protein sequence ID" value="GBN41752.1"/>
    <property type="molecule type" value="Genomic_DNA"/>
</dbReference>
<comment type="caution">
    <text evidence="2">The sequence shown here is derived from an EMBL/GenBank/DDBJ whole genome shotgun (WGS) entry which is preliminary data.</text>
</comment>
<dbReference type="SUPFAM" id="SSF46689">
    <property type="entry name" value="Homeodomain-like"/>
    <property type="match status" value="1"/>
</dbReference>
<evidence type="ECO:0000313" key="2">
    <source>
        <dbReference type="EMBL" id="GBN41752.1"/>
    </source>
</evidence>
<protein>
    <recommendedName>
        <fullName evidence="4">Transposase Tc1-like domain-containing protein</fullName>
    </recommendedName>
</protein>
<comment type="subcellular location">
    <subcellularLocation>
        <location evidence="1">Nucleus</location>
    </subcellularLocation>
</comment>
<organism evidence="2 3">
    <name type="scientific">Araneus ventricosus</name>
    <name type="common">Orbweaver spider</name>
    <name type="synonym">Epeira ventricosa</name>
    <dbReference type="NCBI Taxonomy" id="182803"/>
    <lineage>
        <taxon>Eukaryota</taxon>
        <taxon>Metazoa</taxon>
        <taxon>Ecdysozoa</taxon>
        <taxon>Arthropoda</taxon>
        <taxon>Chelicerata</taxon>
        <taxon>Arachnida</taxon>
        <taxon>Araneae</taxon>
        <taxon>Araneomorphae</taxon>
        <taxon>Entelegynae</taxon>
        <taxon>Araneoidea</taxon>
        <taxon>Araneidae</taxon>
        <taxon>Araneus</taxon>
    </lineage>
</organism>
<gene>
    <name evidence="2" type="ORF">AVEN_129757_1</name>
</gene>
<dbReference type="OrthoDB" id="9996331at2759"/>
<evidence type="ECO:0008006" key="4">
    <source>
        <dbReference type="Google" id="ProtNLM"/>
    </source>
</evidence>
<accession>A0A4Y2NSQ0</accession>
<keyword evidence="3" id="KW-1185">Reference proteome</keyword>
<reference evidence="2 3" key="1">
    <citation type="journal article" date="2019" name="Sci. Rep.">
        <title>Orb-weaving spider Araneus ventricosus genome elucidates the spidroin gene catalogue.</title>
        <authorList>
            <person name="Kono N."/>
            <person name="Nakamura H."/>
            <person name="Ohtoshi R."/>
            <person name="Moran D.A.P."/>
            <person name="Shinohara A."/>
            <person name="Yoshida Y."/>
            <person name="Fujiwara M."/>
            <person name="Mori M."/>
            <person name="Tomita M."/>
            <person name="Arakawa K."/>
        </authorList>
    </citation>
    <scope>NUCLEOTIDE SEQUENCE [LARGE SCALE GENOMIC DNA]</scope>
</reference>
<evidence type="ECO:0000313" key="3">
    <source>
        <dbReference type="Proteomes" id="UP000499080"/>
    </source>
</evidence>
<evidence type="ECO:0000256" key="1">
    <source>
        <dbReference type="ARBA" id="ARBA00004123"/>
    </source>
</evidence>
<name>A0A4Y2NSQ0_ARAVE</name>
<dbReference type="InterPro" id="IPR009057">
    <property type="entry name" value="Homeodomain-like_sf"/>
</dbReference>
<dbReference type="GO" id="GO:0005634">
    <property type="term" value="C:nucleus"/>
    <property type="evidence" value="ECO:0007669"/>
    <property type="project" value="UniProtKB-SubCell"/>
</dbReference>